<dbReference type="Pfam" id="PF13306">
    <property type="entry name" value="LRR_5"/>
    <property type="match status" value="1"/>
</dbReference>
<dbReference type="PANTHER" id="PTHR45661:SF3">
    <property type="entry name" value="IG-LIKE DOMAIN-CONTAINING PROTEIN"/>
    <property type="match status" value="1"/>
</dbReference>
<dbReference type="Gene3D" id="3.80.10.10">
    <property type="entry name" value="Ribonuclease Inhibitor"/>
    <property type="match status" value="1"/>
</dbReference>
<comment type="caution">
    <text evidence="1">The sequence shown here is derived from an EMBL/GenBank/DDBJ whole genome shotgun (WGS) entry which is preliminary data.</text>
</comment>
<protein>
    <submittedName>
        <fullName evidence="1">Leucine-rich repeat domain-containing protein</fullName>
    </submittedName>
</protein>
<reference evidence="1 2" key="1">
    <citation type="journal article" date="2021" name="Sci. Rep.">
        <title>The genome of the diatom Chaetoceros tenuissimus carries an ancient integrated fragment of an extant virus.</title>
        <authorList>
            <person name="Hongo Y."/>
            <person name="Kimura K."/>
            <person name="Takaki Y."/>
            <person name="Yoshida Y."/>
            <person name="Baba S."/>
            <person name="Kobayashi G."/>
            <person name="Nagasaki K."/>
            <person name="Hano T."/>
            <person name="Tomaru Y."/>
        </authorList>
    </citation>
    <scope>NUCLEOTIDE SEQUENCE [LARGE SCALE GENOMIC DNA]</scope>
    <source>
        <strain evidence="1 2">NIES-3715</strain>
    </source>
</reference>
<evidence type="ECO:0000313" key="1">
    <source>
        <dbReference type="EMBL" id="GFH50167.1"/>
    </source>
</evidence>
<keyword evidence="2" id="KW-1185">Reference proteome</keyword>
<dbReference type="PANTHER" id="PTHR45661">
    <property type="entry name" value="SURFACE ANTIGEN"/>
    <property type="match status" value="1"/>
</dbReference>
<dbReference type="EMBL" id="BLLK01000038">
    <property type="protein sequence ID" value="GFH50167.1"/>
    <property type="molecule type" value="Genomic_DNA"/>
</dbReference>
<name>A0AAD3CQE9_9STRA</name>
<organism evidence="1 2">
    <name type="scientific">Chaetoceros tenuissimus</name>
    <dbReference type="NCBI Taxonomy" id="426638"/>
    <lineage>
        <taxon>Eukaryota</taxon>
        <taxon>Sar</taxon>
        <taxon>Stramenopiles</taxon>
        <taxon>Ochrophyta</taxon>
        <taxon>Bacillariophyta</taxon>
        <taxon>Coscinodiscophyceae</taxon>
        <taxon>Chaetocerotophycidae</taxon>
        <taxon>Chaetocerotales</taxon>
        <taxon>Chaetocerotaceae</taxon>
        <taxon>Chaetoceros</taxon>
    </lineage>
</organism>
<sequence>MRVQTEEWQRFVPGVRMYKGKKTLFWNGEKIWDNENTAYLIYSREEQRSWEVVIVLPGVRVIHRRAFSMLEKLQTVFMSEDSVETIEEMAFDRCENLSFVKFSRNLEYIGYAAFYQCRSLTSIFIPPSCREIGNKAFCGCRKLIIFHVSRQTQLGGKAITNTALFKTSPIEVDDRNIRENVNAWISNINGDDDEFALHRACSSFNPIAGDIIEIVKRQGLISFKRKNQIGITPLEYLEANPFAEHIDQCSFVKRYMLEMMGETV</sequence>
<dbReference type="Proteomes" id="UP001054902">
    <property type="component" value="Unassembled WGS sequence"/>
</dbReference>
<dbReference type="SUPFAM" id="SSF52058">
    <property type="entry name" value="L domain-like"/>
    <property type="match status" value="1"/>
</dbReference>
<evidence type="ECO:0000313" key="2">
    <source>
        <dbReference type="Proteomes" id="UP001054902"/>
    </source>
</evidence>
<dbReference type="InterPro" id="IPR053139">
    <property type="entry name" value="Surface_bspA-like"/>
</dbReference>
<gene>
    <name evidence="1" type="ORF">CTEN210_06643</name>
</gene>
<dbReference type="InterPro" id="IPR026906">
    <property type="entry name" value="LRR_5"/>
</dbReference>
<dbReference type="InterPro" id="IPR032675">
    <property type="entry name" value="LRR_dom_sf"/>
</dbReference>
<accession>A0AAD3CQE9</accession>
<proteinExistence type="predicted"/>
<dbReference type="AlphaFoldDB" id="A0AAD3CQE9"/>